<organism evidence="9 10">
    <name type="scientific">Maribacter aquimaris</name>
    <dbReference type="NCBI Taxonomy" id="2737171"/>
    <lineage>
        <taxon>Bacteria</taxon>
        <taxon>Pseudomonadati</taxon>
        <taxon>Bacteroidota</taxon>
        <taxon>Flavobacteriia</taxon>
        <taxon>Flavobacteriales</taxon>
        <taxon>Flavobacteriaceae</taxon>
        <taxon>Maribacter</taxon>
    </lineage>
</organism>
<keyword evidence="10" id="KW-1185">Reference proteome</keyword>
<dbReference type="RefSeq" id="WP_188243052.1">
    <property type="nucleotide sequence ID" value="NZ_JABTCF010000003.1"/>
</dbReference>
<dbReference type="SUPFAM" id="SSF48452">
    <property type="entry name" value="TPR-like"/>
    <property type="match status" value="1"/>
</dbReference>
<evidence type="ECO:0000256" key="6">
    <source>
        <dbReference type="SAM" id="SignalP"/>
    </source>
</evidence>
<dbReference type="EMBL" id="JABTCF010000003">
    <property type="protein sequence ID" value="MBD0777533.1"/>
    <property type="molecule type" value="Genomic_DNA"/>
</dbReference>
<name>A0ABR7UYH8_9FLAO</name>
<proteinExistence type="inferred from homology"/>
<gene>
    <name evidence="9" type="ORF">HPE56_06995</name>
</gene>
<dbReference type="Pfam" id="PF07980">
    <property type="entry name" value="SusD_RagB"/>
    <property type="match status" value="1"/>
</dbReference>
<dbReference type="Gene3D" id="1.25.40.390">
    <property type="match status" value="1"/>
</dbReference>
<dbReference type="PROSITE" id="PS51257">
    <property type="entry name" value="PROKAR_LIPOPROTEIN"/>
    <property type="match status" value="1"/>
</dbReference>
<comment type="similarity">
    <text evidence="2">Belongs to the SusD family.</text>
</comment>
<feature type="domain" description="SusD-like N-terminal" evidence="8">
    <location>
        <begin position="97"/>
        <end position="238"/>
    </location>
</feature>
<dbReference type="InterPro" id="IPR012944">
    <property type="entry name" value="SusD_RagB_dom"/>
</dbReference>
<reference evidence="9" key="1">
    <citation type="submission" date="2020-05" db="EMBL/GenBank/DDBJ databases">
        <title>The draft genome sequence of Maribacter sp. ANRC-HE7.</title>
        <authorList>
            <person name="Mu L."/>
        </authorList>
    </citation>
    <scope>NUCLEOTIDE SEQUENCE</scope>
    <source>
        <strain evidence="9">ANRC-HE7</strain>
    </source>
</reference>
<accession>A0ABR7UYH8</accession>
<evidence type="ECO:0000256" key="5">
    <source>
        <dbReference type="ARBA" id="ARBA00023237"/>
    </source>
</evidence>
<dbReference type="InterPro" id="IPR011990">
    <property type="entry name" value="TPR-like_helical_dom_sf"/>
</dbReference>
<evidence type="ECO:0000256" key="1">
    <source>
        <dbReference type="ARBA" id="ARBA00004442"/>
    </source>
</evidence>
<evidence type="ECO:0000313" key="10">
    <source>
        <dbReference type="Proteomes" id="UP001166021"/>
    </source>
</evidence>
<keyword evidence="5" id="KW-0998">Cell outer membrane</keyword>
<feature type="domain" description="RagB/SusD" evidence="7">
    <location>
        <begin position="316"/>
        <end position="456"/>
    </location>
</feature>
<dbReference type="CDD" id="cd08977">
    <property type="entry name" value="SusD"/>
    <property type="match status" value="1"/>
</dbReference>
<dbReference type="InterPro" id="IPR033985">
    <property type="entry name" value="SusD-like_N"/>
</dbReference>
<evidence type="ECO:0000259" key="7">
    <source>
        <dbReference type="Pfam" id="PF07980"/>
    </source>
</evidence>
<dbReference type="Proteomes" id="UP001166021">
    <property type="component" value="Unassembled WGS sequence"/>
</dbReference>
<feature type="signal peptide" evidence="6">
    <location>
        <begin position="1"/>
        <end position="27"/>
    </location>
</feature>
<evidence type="ECO:0000256" key="3">
    <source>
        <dbReference type="ARBA" id="ARBA00022729"/>
    </source>
</evidence>
<sequence>MKTYINTIRTLKYFFCISILASALVSCEDDLETTAYGQPVVEDFYETPEQAEQALVAAYSAMGELAGSDFWGTMGTDIIFGEIGTDDFIKGGRTAENNAPLFQKDKWAVTTTNSVLEPLWNVNYKGILFTNLVLENVPNIVFEDENRQKEILAEAHFLRAFYYFDLVNSFGGVPIIDRPLAIDEYNVPRSTKVECYTFIEDDLKAAIADLPSRLNRDASYIGRADKGAALGMMMRVSLYQNKMGQVETYGNQLFALGHTLTPDYSTIFQPEGEWNSGSLFEINFTTDASILGTGIPRRVNPISNKAGGFVNARDGLRNEYEANDPRFDATLYFASQDYGTEWFVRKYAWAPYSNYQFPDIGGVNNSANNVRCIRLADAYLMYAEAIYDTNPSMAVEYVNKVRTRARGTEPLTVVPNLPTTLSGQALLDAIYHERRVELAGEGLRFHDLVRTGRAEDILSQYGFDINTHTVVPLPANQITLSEGVLTQNPNY</sequence>
<comment type="caution">
    <text evidence="9">The sequence shown here is derived from an EMBL/GenBank/DDBJ whole genome shotgun (WGS) entry which is preliminary data.</text>
</comment>
<protein>
    <submittedName>
        <fullName evidence="9">RagB/SusD family nutrient uptake outer membrane protein</fullName>
    </submittedName>
</protein>
<feature type="chain" id="PRO_5045911335" evidence="6">
    <location>
        <begin position="28"/>
        <end position="491"/>
    </location>
</feature>
<dbReference type="Pfam" id="PF14322">
    <property type="entry name" value="SusD-like_3"/>
    <property type="match status" value="1"/>
</dbReference>
<keyword evidence="3 6" id="KW-0732">Signal</keyword>
<evidence type="ECO:0000259" key="8">
    <source>
        <dbReference type="Pfam" id="PF14322"/>
    </source>
</evidence>
<evidence type="ECO:0000256" key="4">
    <source>
        <dbReference type="ARBA" id="ARBA00023136"/>
    </source>
</evidence>
<comment type="subcellular location">
    <subcellularLocation>
        <location evidence="1">Cell outer membrane</location>
    </subcellularLocation>
</comment>
<keyword evidence="4" id="KW-0472">Membrane</keyword>
<evidence type="ECO:0000256" key="2">
    <source>
        <dbReference type="ARBA" id="ARBA00006275"/>
    </source>
</evidence>
<evidence type="ECO:0000313" key="9">
    <source>
        <dbReference type="EMBL" id="MBD0777533.1"/>
    </source>
</evidence>